<sequence>MATAATPGELRSKIALQVRSVGDDGYGNVVTGPFETQASVWAKFHYLRGGEEVYAGRLAGKQPAIVTVRQNAATRALTTSWRILTKDGEAWNIRAINDPDNRRAWLEILAEKGVAT</sequence>
<comment type="caution">
    <text evidence="1">The sequence shown here is derived from an EMBL/GenBank/DDBJ whole genome shotgun (WGS) entry which is preliminary data.</text>
</comment>
<protein>
    <recommendedName>
        <fullName evidence="3">Head-tail adaptor protein</fullName>
    </recommendedName>
</protein>
<dbReference type="InterPro" id="IPR008767">
    <property type="entry name" value="Phage_SPP1_head-tail_adaptor"/>
</dbReference>
<evidence type="ECO:0008006" key="3">
    <source>
        <dbReference type="Google" id="ProtNLM"/>
    </source>
</evidence>
<gene>
    <name evidence="1" type="ORF">BMJ33_13045</name>
</gene>
<dbReference type="Proteomes" id="UP001190825">
    <property type="component" value="Unassembled WGS sequence"/>
</dbReference>
<keyword evidence="2" id="KW-1185">Reference proteome</keyword>
<accession>A0ABX4TNP5</accession>
<dbReference type="RefSeq" id="WP_101779756.1">
    <property type="nucleotide sequence ID" value="NZ_NBUC01000067.1"/>
</dbReference>
<dbReference type="Gene3D" id="2.40.10.270">
    <property type="entry name" value="Bacteriophage SPP1 head-tail adaptor protein"/>
    <property type="match status" value="1"/>
</dbReference>
<reference evidence="1 2" key="1">
    <citation type="journal article" date="2018" name="FEMS Microbiol. Ecol.">
        <title>Co-invading symbiotic mutualists of Medicago polymorpha retain high ancestral diversity and contain diverse accessory genomes.</title>
        <authorList>
            <person name="Porter S.S."/>
            <person name="Faber-Hammond J.J."/>
            <person name="Friesen M.L."/>
        </authorList>
    </citation>
    <scope>NUCLEOTIDE SEQUENCE [LARGE SCALE GENOMIC DNA]</scope>
    <source>
        <strain evidence="1 2">Str16</strain>
    </source>
</reference>
<dbReference type="NCBIfam" id="TIGR01563">
    <property type="entry name" value="gp16_SPP1"/>
    <property type="match status" value="1"/>
</dbReference>
<dbReference type="Pfam" id="PF05521">
    <property type="entry name" value="Phage_HCP"/>
    <property type="match status" value="1"/>
</dbReference>
<organism evidence="1 2">
    <name type="scientific">Sinorhizobium medicae</name>
    <dbReference type="NCBI Taxonomy" id="110321"/>
    <lineage>
        <taxon>Bacteria</taxon>
        <taxon>Pseudomonadati</taxon>
        <taxon>Pseudomonadota</taxon>
        <taxon>Alphaproteobacteria</taxon>
        <taxon>Hyphomicrobiales</taxon>
        <taxon>Rhizobiaceae</taxon>
        <taxon>Sinorhizobium/Ensifer group</taxon>
        <taxon>Sinorhizobium</taxon>
    </lineage>
</organism>
<name>A0ABX4TNP5_9HYPH</name>
<evidence type="ECO:0000313" key="1">
    <source>
        <dbReference type="EMBL" id="PLU03824.1"/>
    </source>
</evidence>
<dbReference type="InterPro" id="IPR038666">
    <property type="entry name" value="SSP1_head-tail_sf"/>
</dbReference>
<evidence type="ECO:0000313" key="2">
    <source>
        <dbReference type="Proteomes" id="UP001190825"/>
    </source>
</evidence>
<proteinExistence type="predicted"/>
<dbReference type="EMBL" id="NBUC01000067">
    <property type="protein sequence ID" value="PLU03824.1"/>
    <property type="molecule type" value="Genomic_DNA"/>
</dbReference>